<reference evidence="5 6" key="1">
    <citation type="journal article" date="2015" name="Antonie Van Leeuwenhoek">
        <title>Oricola cellulosilytica gen. nov., sp. nov., a cellulose-degrading bacterium of the family Phyllobacteriaceae isolated from surface seashore water, and emended descriptions of Mesorhizobium loti and Phyllobacterium myrsinacearum.</title>
        <authorList>
            <person name="Hameed A."/>
            <person name="Shahina M."/>
            <person name="Lai W.A."/>
            <person name="Lin S.Y."/>
            <person name="Young L.S."/>
            <person name="Liu Y.C."/>
            <person name="Hsu Y.H."/>
            <person name="Young C.C."/>
        </authorList>
    </citation>
    <scope>NUCLEOTIDE SEQUENCE [LARGE SCALE GENOMIC DNA]</scope>
    <source>
        <strain evidence="5 6">KCTC 52183</strain>
    </source>
</reference>
<organism evidence="5 6">
    <name type="scientific">Oricola cellulosilytica</name>
    <dbReference type="NCBI Taxonomy" id="1429082"/>
    <lineage>
        <taxon>Bacteria</taxon>
        <taxon>Pseudomonadati</taxon>
        <taxon>Pseudomonadota</taxon>
        <taxon>Alphaproteobacteria</taxon>
        <taxon>Hyphomicrobiales</taxon>
        <taxon>Ahrensiaceae</taxon>
        <taxon>Oricola</taxon>
    </lineage>
</organism>
<dbReference type="PANTHER" id="PTHR37423">
    <property type="entry name" value="SOLUBLE LYTIC MUREIN TRANSGLYCOSYLASE-RELATED"/>
    <property type="match status" value="1"/>
</dbReference>
<dbReference type="CDD" id="cd00254">
    <property type="entry name" value="LT-like"/>
    <property type="match status" value="1"/>
</dbReference>
<gene>
    <name evidence="5" type="ORF">E0D97_08080</name>
</gene>
<proteinExistence type="inferred from homology"/>
<dbReference type="Gene3D" id="1.10.530.10">
    <property type="match status" value="1"/>
</dbReference>
<comment type="similarity">
    <text evidence="2">Belongs to the virb1 family.</text>
</comment>
<evidence type="ECO:0000256" key="3">
    <source>
        <dbReference type="SAM" id="MobiDB-lite"/>
    </source>
</evidence>
<accession>A0A4R0PBF3</accession>
<feature type="region of interest" description="Disordered" evidence="3">
    <location>
        <begin position="1"/>
        <end position="33"/>
    </location>
</feature>
<keyword evidence="6" id="KW-1185">Reference proteome</keyword>
<dbReference type="Pfam" id="PF01464">
    <property type="entry name" value="SLT"/>
    <property type="match status" value="1"/>
</dbReference>
<evidence type="ECO:0000313" key="6">
    <source>
        <dbReference type="Proteomes" id="UP000291301"/>
    </source>
</evidence>
<dbReference type="InterPro" id="IPR008258">
    <property type="entry name" value="Transglycosylase_SLT_dom_1"/>
</dbReference>
<comment type="caution">
    <text evidence="5">The sequence shown here is derived from an EMBL/GenBank/DDBJ whole genome shotgun (WGS) entry which is preliminary data.</text>
</comment>
<sequence length="232" mass="25087">MALVALEVPPRPDAPVSKTPVDTGQGTSEAASSVSTYKSMAEDFARQDGLPAHIAHAVMEIESNFNPNSRGAAGEVGLMQIMPPTAAMLGFSGTLDDLADPKKNIELGVRYLAQAYRLTGGDLCATVMKYRAGHRETRFSVRSVNYCKKARAILKREGFGVTGIVPKATFGFSTPVSTASPKMRVESSRKVEAYQVCVTRSFVAGPGYRKCLKTATVRVARHAIEQRKKLFD</sequence>
<dbReference type="PANTHER" id="PTHR37423:SF2">
    <property type="entry name" value="MEMBRANE-BOUND LYTIC MUREIN TRANSGLYCOSYLASE C"/>
    <property type="match status" value="1"/>
</dbReference>
<dbReference type="EMBL" id="SJST01000003">
    <property type="protein sequence ID" value="TCD14591.1"/>
    <property type="molecule type" value="Genomic_DNA"/>
</dbReference>
<evidence type="ECO:0000313" key="5">
    <source>
        <dbReference type="EMBL" id="TCD14591.1"/>
    </source>
</evidence>
<dbReference type="OrthoDB" id="9788661at2"/>
<dbReference type="Proteomes" id="UP000291301">
    <property type="component" value="Unassembled WGS sequence"/>
</dbReference>
<evidence type="ECO:0000256" key="1">
    <source>
        <dbReference type="ARBA" id="ARBA00007734"/>
    </source>
</evidence>
<feature type="domain" description="Transglycosylase SLT" evidence="4">
    <location>
        <begin position="45"/>
        <end position="145"/>
    </location>
</feature>
<dbReference type="AlphaFoldDB" id="A0A4R0PBF3"/>
<feature type="compositionally biased region" description="Polar residues" evidence="3">
    <location>
        <begin position="20"/>
        <end position="33"/>
    </location>
</feature>
<evidence type="ECO:0000259" key="4">
    <source>
        <dbReference type="Pfam" id="PF01464"/>
    </source>
</evidence>
<dbReference type="SUPFAM" id="SSF53955">
    <property type="entry name" value="Lysozyme-like"/>
    <property type="match status" value="1"/>
</dbReference>
<evidence type="ECO:0000256" key="2">
    <source>
        <dbReference type="ARBA" id="ARBA00009387"/>
    </source>
</evidence>
<dbReference type="InterPro" id="IPR023346">
    <property type="entry name" value="Lysozyme-like_dom_sf"/>
</dbReference>
<name>A0A4R0PBF3_9HYPH</name>
<comment type="similarity">
    <text evidence="1">Belongs to the transglycosylase Slt family.</text>
</comment>
<protein>
    <submittedName>
        <fullName evidence="5">Lytic transglycosylase domain-containing protein</fullName>
    </submittedName>
</protein>